<dbReference type="InterPro" id="IPR001375">
    <property type="entry name" value="Peptidase_S9_cat"/>
</dbReference>
<dbReference type="InterPro" id="IPR011042">
    <property type="entry name" value="6-blade_b-propeller_TolB-like"/>
</dbReference>
<evidence type="ECO:0000313" key="12">
    <source>
        <dbReference type="Proteomes" id="UP001258017"/>
    </source>
</evidence>
<evidence type="ECO:0000259" key="9">
    <source>
        <dbReference type="Pfam" id="PF00326"/>
    </source>
</evidence>
<keyword evidence="7" id="KW-0963">Cytoplasm</keyword>
<comment type="caution">
    <text evidence="11">The sequence shown here is derived from an EMBL/GenBank/DDBJ whole genome shotgun (WGS) entry which is preliminary data.</text>
</comment>
<evidence type="ECO:0000259" key="10">
    <source>
        <dbReference type="Pfam" id="PF19283"/>
    </source>
</evidence>
<comment type="subcellular location">
    <subcellularLocation>
        <location evidence="2">Cytoplasm</location>
    </subcellularLocation>
</comment>
<feature type="domain" description="Acylamino-acid-releasing enzyme N-terminal" evidence="10">
    <location>
        <begin position="197"/>
        <end position="417"/>
    </location>
</feature>
<name>A0AAD9R9V8_9HYME</name>
<dbReference type="EMBL" id="JAIFRP010004413">
    <property type="protein sequence ID" value="KAK2575468.1"/>
    <property type="molecule type" value="Genomic_DNA"/>
</dbReference>
<comment type="similarity">
    <text evidence="3">Belongs to the peptidase S9C family.</text>
</comment>
<evidence type="ECO:0000313" key="11">
    <source>
        <dbReference type="EMBL" id="KAK2575468.1"/>
    </source>
</evidence>
<evidence type="ECO:0000256" key="3">
    <source>
        <dbReference type="ARBA" id="ARBA00010040"/>
    </source>
</evidence>
<evidence type="ECO:0000256" key="1">
    <source>
        <dbReference type="ARBA" id="ARBA00000721"/>
    </source>
</evidence>
<feature type="domain" description="Peptidase S9 prolyl oligopeptidase catalytic" evidence="9">
    <location>
        <begin position="476"/>
        <end position="693"/>
    </location>
</feature>
<comment type="subunit">
    <text evidence="4">Homotetramer.</text>
</comment>
<reference evidence="11" key="2">
    <citation type="journal article" date="2023" name="Commun. Biol.">
        <title>Intrasexual cuticular hydrocarbon dimorphism in a wasp sheds light on hydrocarbon biosynthesis genes in Hymenoptera.</title>
        <authorList>
            <person name="Moris V.C."/>
            <person name="Podsiadlowski L."/>
            <person name="Martin S."/>
            <person name="Oeyen J.P."/>
            <person name="Donath A."/>
            <person name="Petersen M."/>
            <person name="Wilbrandt J."/>
            <person name="Misof B."/>
            <person name="Liedtke D."/>
            <person name="Thamm M."/>
            <person name="Scheiner R."/>
            <person name="Schmitt T."/>
            <person name="Niehuis O."/>
        </authorList>
    </citation>
    <scope>NUCLEOTIDE SEQUENCE</scope>
    <source>
        <strain evidence="11">GBR_01_08_01A</strain>
    </source>
</reference>
<dbReference type="Pfam" id="PF19283">
    <property type="entry name" value="APEH_N"/>
    <property type="match status" value="2"/>
</dbReference>
<dbReference type="InterPro" id="IPR045550">
    <property type="entry name" value="AARE_N"/>
</dbReference>
<dbReference type="Pfam" id="PF00326">
    <property type="entry name" value="Peptidase_S9"/>
    <property type="match status" value="1"/>
</dbReference>
<dbReference type="GO" id="GO:0006508">
    <property type="term" value="P:proteolysis"/>
    <property type="evidence" value="ECO:0007669"/>
    <property type="project" value="InterPro"/>
</dbReference>
<evidence type="ECO:0000256" key="5">
    <source>
        <dbReference type="ARBA" id="ARBA00012917"/>
    </source>
</evidence>
<organism evidence="11 12">
    <name type="scientific">Odynerus spinipes</name>
    <dbReference type="NCBI Taxonomy" id="1348599"/>
    <lineage>
        <taxon>Eukaryota</taxon>
        <taxon>Metazoa</taxon>
        <taxon>Ecdysozoa</taxon>
        <taxon>Arthropoda</taxon>
        <taxon>Hexapoda</taxon>
        <taxon>Insecta</taxon>
        <taxon>Pterygota</taxon>
        <taxon>Neoptera</taxon>
        <taxon>Endopterygota</taxon>
        <taxon>Hymenoptera</taxon>
        <taxon>Apocrita</taxon>
        <taxon>Aculeata</taxon>
        <taxon>Vespoidea</taxon>
        <taxon>Vespidae</taxon>
        <taxon>Eumeninae</taxon>
        <taxon>Odynerus</taxon>
    </lineage>
</organism>
<reference evidence="11" key="1">
    <citation type="submission" date="2021-08" db="EMBL/GenBank/DDBJ databases">
        <authorList>
            <person name="Misof B."/>
            <person name="Oliver O."/>
            <person name="Podsiadlowski L."/>
            <person name="Donath A."/>
            <person name="Peters R."/>
            <person name="Mayer C."/>
            <person name="Rust J."/>
            <person name="Gunkel S."/>
            <person name="Lesny P."/>
            <person name="Martin S."/>
            <person name="Oeyen J.P."/>
            <person name="Petersen M."/>
            <person name="Panagiotis P."/>
            <person name="Wilbrandt J."/>
            <person name="Tanja T."/>
        </authorList>
    </citation>
    <scope>NUCLEOTIDE SEQUENCE</scope>
    <source>
        <strain evidence="11">GBR_01_08_01A</strain>
        <tissue evidence="11">Thorax + abdomen</tissue>
    </source>
</reference>
<dbReference type="PANTHER" id="PTHR42776:SF4">
    <property type="entry name" value="ACYLAMINO-ACID-RELEASING ENZYME"/>
    <property type="match status" value="1"/>
</dbReference>
<keyword evidence="12" id="KW-1185">Reference proteome</keyword>
<feature type="domain" description="Acylamino-acid-releasing enzyme N-terminal" evidence="10">
    <location>
        <begin position="19"/>
        <end position="196"/>
    </location>
</feature>
<gene>
    <name evidence="11" type="ORF">KPH14_011199</name>
</gene>
<evidence type="ECO:0000256" key="8">
    <source>
        <dbReference type="ARBA" id="ARBA00022801"/>
    </source>
</evidence>
<dbReference type="InterPro" id="IPR029058">
    <property type="entry name" value="AB_hydrolase_fold"/>
</dbReference>
<sequence>MASTQLEKIINIYKLLTQNATLNTARVTNIINDNVFIQSTWTQRNLERQTNQRFQKNHILNAELQSISQSFPIDITTELMCASTNDEQRKAILRNIITDNSTKQFIEIWDKERLVKNYDLTALDVHGDVYTDSEFGTFEWSPDKTKLLYIAEKKLPKSEAFYKQKSLDKKNKEKKEEDEIKAGNEYVYKPHWGEQLVGVPNELSPGQLQWMKDSTSIVGIAWKHEPRHLGLAACTNRDSWVFLLKDGNYEKLSNDGCAVRSPRLSPDGKYLVWLERSAAGPHHNAHRLMRLDFQSNKKNIEVLVDIVDTNIIINNEKAFYGLYGRLPQRCWSKDSQYLFLSTPQRTNIRSYIIDMKRKIMTEIQNDGSSLSILDVKDDIIAFLKTSLLDPPCLCAGRLDFKTINDGNIFKVNVTTPLKISNFESLMYEHTIYEYDNDDDVKSFNFTYLGPKSGEDISVPLIIIPHGGPHSNFANVFSLDYSLFALLGLAVLQINYRGSTGMGSKNVEYLQGNVGVVDVRDCVTATKEALIKYPWLSPLHVGLCGGSHGGFLVAHLSAQHADLYKVVVARNPVIDIAAMFTISDIPDWCAAVINVPYDETELQSRIKSGCIEIYIKMFSSSPIVHVNKVKAPTLICIGTNDLRVPPSQGKLWYHRLKANHVKTKMLVYEDNHQLGSGAAEMDSLINVCLWMIEHNGINEKNDGPDTQ</sequence>
<keyword evidence="8" id="KW-0378">Hydrolase</keyword>
<accession>A0AAD9R9V8</accession>
<dbReference type="GO" id="GO:0005737">
    <property type="term" value="C:cytoplasm"/>
    <property type="evidence" value="ECO:0007669"/>
    <property type="project" value="UniProtKB-SubCell"/>
</dbReference>
<dbReference type="Gene3D" id="2.120.10.30">
    <property type="entry name" value="TolB, C-terminal domain"/>
    <property type="match status" value="1"/>
</dbReference>
<dbReference type="GO" id="GO:0004252">
    <property type="term" value="F:serine-type endopeptidase activity"/>
    <property type="evidence" value="ECO:0007669"/>
    <property type="project" value="TreeGrafter"/>
</dbReference>
<dbReference type="Gene3D" id="3.40.50.1820">
    <property type="entry name" value="alpha/beta hydrolase"/>
    <property type="match status" value="1"/>
</dbReference>
<dbReference type="EC" id="3.4.19.1" evidence="5"/>
<evidence type="ECO:0000256" key="4">
    <source>
        <dbReference type="ARBA" id="ARBA00011881"/>
    </source>
</evidence>
<dbReference type="SUPFAM" id="SSF82171">
    <property type="entry name" value="DPP6 N-terminal domain-like"/>
    <property type="match status" value="1"/>
</dbReference>
<dbReference type="PANTHER" id="PTHR42776">
    <property type="entry name" value="SERINE PEPTIDASE S9 FAMILY MEMBER"/>
    <property type="match status" value="1"/>
</dbReference>
<comment type="catalytic activity">
    <reaction evidence="1">
        <text>Cleavage of an N-acetyl or N-formyl amino acid from the N-terminus of a polypeptide.</text>
        <dbReference type="EC" id="3.4.19.1"/>
    </reaction>
</comment>
<evidence type="ECO:0000256" key="6">
    <source>
        <dbReference type="ARBA" id="ARBA00018421"/>
    </source>
</evidence>
<dbReference type="SUPFAM" id="SSF53474">
    <property type="entry name" value="alpha/beta-Hydrolases"/>
    <property type="match status" value="1"/>
</dbReference>
<proteinExistence type="inferred from homology"/>
<evidence type="ECO:0000256" key="2">
    <source>
        <dbReference type="ARBA" id="ARBA00004496"/>
    </source>
</evidence>
<protein>
    <recommendedName>
        <fullName evidence="6">Acylamino-acid-releasing enzyme</fullName>
        <ecNumber evidence="5">3.4.19.1</ecNumber>
    </recommendedName>
</protein>
<dbReference type="AlphaFoldDB" id="A0AAD9R9V8"/>
<dbReference type="GO" id="GO:0008242">
    <property type="term" value="F:omega peptidase activity"/>
    <property type="evidence" value="ECO:0007669"/>
    <property type="project" value="UniProtKB-EC"/>
</dbReference>
<evidence type="ECO:0000256" key="7">
    <source>
        <dbReference type="ARBA" id="ARBA00022490"/>
    </source>
</evidence>
<dbReference type="Proteomes" id="UP001258017">
    <property type="component" value="Unassembled WGS sequence"/>
</dbReference>